<dbReference type="PROSITE" id="PS50948">
    <property type="entry name" value="PAN"/>
    <property type="match status" value="1"/>
</dbReference>
<dbReference type="PANTHER" id="PTHR32444">
    <property type="entry name" value="BULB-TYPE LECTIN DOMAIN-CONTAINING PROTEIN"/>
    <property type="match status" value="1"/>
</dbReference>
<dbReference type="OrthoDB" id="1910371at2759"/>
<dbReference type="PIRSF" id="PIRSF002686">
    <property type="entry name" value="SLG"/>
    <property type="match status" value="1"/>
</dbReference>
<dbReference type="Pfam" id="PF01453">
    <property type="entry name" value="B_lectin"/>
    <property type="match status" value="1"/>
</dbReference>
<protein>
    <recommendedName>
        <fullName evidence="9">S-locus glycoprotein</fullName>
    </recommendedName>
</protein>
<feature type="domain" description="Apple" evidence="6">
    <location>
        <begin position="344"/>
        <end position="426"/>
    </location>
</feature>
<accession>A0A7J7MW01</accession>
<dbReference type="Gene3D" id="2.90.10.10">
    <property type="entry name" value="Bulb-type lectin domain"/>
    <property type="match status" value="1"/>
</dbReference>
<dbReference type="InterPro" id="IPR000858">
    <property type="entry name" value="S_locus_glycoprot_dom"/>
</dbReference>
<dbReference type="PANTHER" id="PTHR32444:SF185">
    <property type="entry name" value="RECEPTOR-LIKE SERINE_THREONINE-PROTEIN KINASE"/>
    <property type="match status" value="1"/>
</dbReference>
<dbReference type="InterPro" id="IPR035446">
    <property type="entry name" value="SLSG/EP1"/>
</dbReference>
<keyword evidence="2 4" id="KW-0732">Signal</keyword>
<organism evidence="7 8">
    <name type="scientific">Kingdonia uniflora</name>
    <dbReference type="NCBI Taxonomy" id="39325"/>
    <lineage>
        <taxon>Eukaryota</taxon>
        <taxon>Viridiplantae</taxon>
        <taxon>Streptophyta</taxon>
        <taxon>Embryophyta</taxon>
        <taxon>Tracheophyta</taxon>
        <taxon>Spermatophyta</taxon>
        <taxon>Magnoliopsida</taxon>
        <taxon>Ranunculales</taxon>
        <taxon>Circaeasteraceae</taxon>
        <taxon>Kingdonia</taxon>
    </lineage>
</organism>
<evidence type="ECO:0000256" key="2">
    <source>
        <dbReference type="ARBA" id="ARBA00022729"/>
    </source>
</evidence>
<dbReference type="SMART" id="SM00473">
    <property type="entry name" value="PAN_AP"/>
    <property type="match status" value="1"/>
</dbReference>
<evidence type="ECO:0000256" key="1">
    <source>
        <dbReference type="ARBA" id="ARBA00003061"/>
    </source>
</evidence>
<dbReference type="SMART" id="SM00108">
    <property type="entry name" value="B_lectin"/>
    <property type="match status" value="1"/>
</dbReference>
<dbReference type="Gene3D" id="3.50.4.10">
    <property type="entry name" value="Hepatocyte Growth Factor"/>
    <property type="match status" value="1"/>
</dbReference>
<evidence type="ECO:0000259" key="6">
    <source>
        <dbReference type="PROSITE" id="PS50948"/>
    </source>
</evidence>
<dbReference type="GO" id="GO:0048544">
    <property type="term" value="P:recognition of pollen"/>
    <property type="evidence" value="ECO:0007669"/>
    <property type="project" value="InterPro"/>
</dbReference>
<proteinExistence type="predicted"/>
<evidence type="ECO:0008006" key="9">
    <source>
        <dbReference type="Google" id="ProtNLM"/>
    </source>
</evidence>
<dbReference type="FunFam" id="2.90.10.10:FF:000004">
    <property type="entry name" value="G-type lectin S-receptor-like serine/threonine-protein kinase"/>
    <property type="match status" value="1"/>
</dbReference>
<dbReference type="InterPro" id="IPR001480">
    <property type="entry name" value="Bulb-type_lectin_dom"/>
</dbReference>
<gene>
    <name evidence="7" type="ORF">GIB67_032680</name>
</gene>
<evidence type="ECO:0000256" key="3">
    <source>
        <dbReference type="ARBA" id="ARBA00023157"/>
    </source>
</evidence>
<name>A0A7J7MW01_9MAGN</name>
<feature type="signal peptide" evidence="4">
    <location>
        <begin position="1"/>
        <end position="26"/>
    </location>
</feature>
<dbReference type="EMBL" id="JACGCM010001204">
    <property type="protein sequence ID" value="KAF6159063.1"/>
    <property type="molecule type" value="Genomic_DNA"/>
</dbReference>
<comment type="caution">
    <text evidence="7">The sequence shown here is derived from an EMBL/GenBank/DDBJ whole genome shotgun (WGS) entry which is preliminary data.</text>
</comment>
<dbReference type="CDD" id="cd00028">
    <property type="entry name" value="B_lectin"/>
    <property type="match status" value="1"/>
</dbReference>
<evidence type="ECO:0000313" key="8">
    <source>
        <dbReference type="Proteomes" id="UP000541444"/>
    </source>
</evidence>
<comment type="function">
    <text evidence="1">Involved in sporophytic self-incompatibility system (the inability of flowering plants to achieve self-fertilization).</text>
</comment>
<dbReference type="InterPro" id="IPR036426">
    <property type="entry name" value="Bulb-type_lectin_dom_sf"/>
</dbReference>
<evidence type="ECO:0000259" key="5">
    <source>
        <dbReference type="PROSITE" id="PS50927"/>
    </source>
</evidence>
<dbReference type="CDD" id="cd01098">
    <property type="entry name" value="PAN_AP_plant"/>
    <property type="match status" value="1"/>
</dbReference>
<feature type="chain" id="PRO_5029821585" description="S-locus glycoprotein" evidence="4">
    <location>
        <begin position="27"/>
        <end position="461"/>
    </location>
</feature>
<dbReference type="SUPFAM" id="SSF51110">
    <property type="entry name" value="alpha-D-mannose-specific plant lectins"/>
    <property type="match status" value="1"/>
</dbReference>
<dbReference type="PROSITE" id="PS50927">
    <property type="entry name" value="BULB_LECTIN"/>
    <property type="match status" value="1"/>
</dbReference>
<evidence type="ECO:0000256" key="4">
    <source>
        <dbReference type="SAM" id="SignalP"/>
    </source>
</evidence>
<dbReference type="Pfam" id="PF08276">
    <property type="entry name" value="PAN_2"/>
    <property type="match status" value="1"/>
</dbReference>
<keyword evidence="3" id="KW-1015">Disulfide bond</keyword>
<keyword evidence="8" id="KW-1185">Reference proteome</keyword>
<reference evidence="7 8" key="1">
    <citation type="journal article" date="2020" name="IScience">
        <title>Genome Sequencing of the Endangered Kingdonia uniflora (Circaeasteraceae, Ranunculales) Reveals Potential Mechanisms of Evolutionary Specialization.</title>
        <authorList>
            <person name="Sun Y."/>
            <person name="Deng T."/>
            <person name="Zhang A."/>
            <person name="Moore M.J."/>
            <person name="Landis J.B."/>
            <person name="Lin N."/>
            <person name="Zhang H."/>
            <person name="Zhang X."/>
            <person name="Huang J."/>
            <person name="Zhang X."/>
            <person name="Sun H."/>
            <person name="Wang H."/>
        </authorList>
    </citation>
    <scope>NUCLEOTIDE SEQUENCE [LARGE SCALE GENOMIC DNA]</scope>
    <source>
        <strain evidence="7">TB1705</strain>
        <tissue evidence="7">Leaf</tissue>
    </source>
</reference>
<dbReference type="Proteomes" id="UP000541444">
    <property type="component" value="Unassembled WGS sequence"/>
</dbReference>
<sequence>MNGHFLLISSCTLFLQFFSELTTAAAGDTLIPTQFLSYNQTLVSSNKTFELGFFTPSNSDKWYLGIWYNKIPVHTVVWVANKDTPLYDSSGVLKIGNNGNLVLLNRMDSIIWSSTNHSAVVSNLVVCQLLDSGNLVVRYGNNNEPKSYIWQSFDYPSDTLFGGMKLGWDLKNGLNRHLTSWKSPSDPSPGIYTYEMDIRGSPQLVLRNGSVKLFRSGLWNGVRFIGTPELNNNPDFRPVFVSNDEEMYYKFDVENISVISRFILRPSGLLQRLTWNNRSQEWLVMLTVGNDQCDNYGLCGGYGTCNINNAPVCGCLQGFTPKSPQDYDQLNWSGGCIRRTPLSCNNRDGFRKFNALKLPDSSSSWVNKNMNLKDCEKLCLKNCSCTAYTNPDITGTMSSCVMWFGDLVDIRQLMAGRQSLYVRMAASELGMCYSAMPYHSLTSLSCSDMQLFLTFAQKSKI</sequence>
<dbReference type="AlphaFoldDB" id="A0A7J7MW01"/>
<dbReference type="Pfam" id="PF00954">
    <property type="entry name" value="S_locus_glycop"/>
    <property type="match status" value="1"/>
</dbReference>
<evidence type="ECO:0000313" key="7">
    <source>
        <dbReference type="EMBL" id="KAF6159063.1"/>
    </source>
</evidence>
<dbReference type="InterPro" id="IPR003609">
    <property type="entry name" value="Pan_app"/>
</dbReference>
<feature type="domain" description="Bulb-type lectin" evidence="5">
    <location>
        <begin position="27"/>
        <end position="150"/>
    </location>
</feature>